<dbReference type="InterPro" id="IPR001173">
    <property type="entry name" value="Glyco_trans_2-like"/>
</dbReference>
<evidence type="ECO:0000313" key="2">
    <source>
        <dbReference type="EMBL" id="TDQ44791.1"/>
    </source>
</evidence>
<dbReference type="Gene3D" id="3.40.50.2000">
    <property type="entry name" value="Glycogen Phosphorylase B"/>
    <property type="match status" value="1"/>
</dbReference>
<dbReference type="SUPFAM" id="SSF53756">
    <property type="entry name" value="UDP-Glycosyltransferase/glycogen phosphorylase"/>
    <property type="match status" value="1"/>
</dbReference>
<evidence type="ECO:0000259" key="1">
    <source>
        <dbReference type="Pfam" id="PF00535"/>
    </source>
</evidence>
<name>A0A4R6UDL7_9BURK</name>
<gene>
    <name evidence="2" type="ORF">DFR43_102133</name>
</gene>
<dbReference type="Pfam" id="PF00535">
    <property type="entry name" value="Glycos_transf_2"/>
    <property type="match status" value="1"/>
</dbReference>
<feature type="domain" description="Glycosyltransferase 2-like" evidence="1">
    <location>
        <begin position="7"/>
        <end position="125"/>
    </location>
</feature>
<proteinExistence type="predicted"/>
<dbReference type="Gene3D" id="3.90.550.10">
    <property type="entry name" value="Spore Coat Polysaccharide Biosynthesis Protein SpsA, Chain A"/>
    <property type="match status" value="1"/>
</dbReference>
<dbReference type="AlphaFoldDB" id="A0A4R6UDL7"/>
<dbReference type="OrthoDB" id="8536760at2"/>
<evidence type="ECO:0000313" key="3">
    <source>
        <dbReference type="Proteomes" id="UP000295510"/>
    </source>
</evidence>
<dbReference type="PANTHER" id="PTHR12526">
    <property type="entry name" value="GLYCOSYLTRANSFERASE"/>
    <property type="match status" value="1"/>
</dbReference>
<accession>A0A4R6UDL7</accession>
<dbReference type="Proteomes" id="UP000295510">
    <property type="component" value="Unassembled WGS sequence"/>
</dbReference>
<keyword evidence="2" id="KW-0808">Transferase</keyword>
<dbReference type="PANTHER" id="PTHR12526:SF637">
    <property type="entry name" value="GLYCOSYLTRANSFERASE EPSF-RELATED"/>
    <property type="match status" value="1"/>
</dbReference>
<dbReference type="Pfam" id="PF13692">
    <property type="entry name" value="Glyco_trans_1_4"/>
    <property type="match status" value="1"/>
</dbReference>
<dbReference type="SUPFAM" id="SSF53448">
    <property type="entry name" value="Nucleotide-diphospho-sugar transferases"/>
    <property type="match status" value="1"/>
</dbReference>
<sequence>MRKIDVSVVLNMHREALYLRPTLLSLDACANEAKNAGINVELIAVFDRPDQDTLEVFHRTPLKAFEQIKTTTIDVGSLGLARNAGIDLAEGEFVWTSDGDDLVSRNSIVELVKTARNHPHSKIAVFIDFLVAFGESYHVARYVSDQWLTAADFAYHHPYVSRIFIKRDVFQHLSYRDLKVTTGFAYEDWDFNVRLFASGFEFLVAQNTIIFYRQRSNSLLKQANAVSARMVPHSALFEPKTFVAAMADARKRNPDWQKFMRERQAIYERKFVHEMLASETLVGYVTEAAQLDPEVEPIRIEAASNYCPVPWDSQHWGFQLERFYQLVGDQPFSDVLLLPWLKPGGAEKYILQVLGELWKFGACRRLLVLSGQAASRHEWASLLPKGSVFVDVFNAFPMLDDAGRDAMIARALLAVAAEGARLHIKASPFSHRLMDSFGSVLSSTYKVVYYRFCDDSYAWRNERVNSPWAVAFLRRQLNNIHLLISDCGSIVAADWARLGAHKEKYQTIYALCASQEHPSIKRLPNKRLLWASRVSAQKRPDLLGKIATALRQDCPEIVIEVYGQIENNYHQQRLFDVPGVIYRGSYDGFQTLPIDRFDAFIYTSAFDGLPNVILEVLGAGLPVIAPDVGGIGEAVIEGETGFLVPDLVDENALVEAYVDAVRRLYGDWDRTVEIVERGRQLIADRHGEAKFRQRVSDVFELALHVEGGQSMSSLYFYADDASQKILAGDAQKIISIGGDFGYGNFGDVLQHINALRAIKKTGRFATVSVMAANAINSQAFPSFVPEAYKTDAVIFVSSYPLILVDTDPQLTRVAEIRNVAGLGLYGGGFLNSMWGDFVLSVVEHFLRLDQKINYWVSGQQITSPFEARVLEHIKAFHPKLFGVRDEVSLRLLAERGYDADFSFDDATEALEGLSDRLSIRQGQGLALHLNSSDYTANTSLADGLGRELASVASQDAARHEVTVFQAFRDSRQDVFDSSETIKRLDYLFPFHEYRTIDLVGLLFDQSSSNKQIKLDLALGYSCSYHVTLWLQLAGIPCWLRSSNSFYDQKSRALQVSQGLDEFLRNPKLADHTSNLERRATWNDKLQRHLSSIDPIENCLRFESVESGPAPWSFFYKGHPTLQDKLSSAEKDNLWLKSRAEVAERDLGATRSENAELHGRVETLSTQISVILASRSWRLTRGLRALGRLFRGEFGAVFAALRQRFTRHRS</sequence>
<reference evidence="2 3" key="1">
    <citation type="submission" date="2019-03" db="EMBL/GenBank/DDBJ databases">
        <title>Genomic Encyclopedia of Type Strains, Phase IV (KMG-IV): sequencing the most valuable type-strain genomes for metagenomic binning, comparative biology and taxonomic classification.</title>
        <authorList>
            <person name="Goeker M."/>
        </authorList>
    </citation>
    <scope>NUCLEOTIDE SEQUENCE [LARGE SCALE GENOMIC DNA]</scope>
    <source>
        <strain evidence="2 3">DSM 19605</strain>
    </source>
</reference>
<dbReference type="CDD" id="cd00761">
    <property type="entry name" value="Glyco_tranf_GTA_type"/>
    <property type="match status" value="1"/>
</dbReference>
<comment type="caution">
    <text evidence="2">The sequence shown here is derived from an EMBL/GenBank/DDBJ whole genome shotgun (WGS) entry which is preliminary data.</text>
</comment>
<dbReference type="CDD" id="cd03801">
    <property type="entry name" value="GT4_PimA-like"/>
    <property type="match status" value="1"/>
</dbReference>
<protein>
    <submittedName>
        <fullName evidence="2">Glycosyltransferase involved in cell wall biosynthesis</fullName>
    </submittedName>
</protein>
<dbReference type="InterPro" id="IPR029044">
    <property type="entry name" value="Nucleotide-diphossugar_trans"/>
</dbReference>
<organism evidence="2 3">
    <name type="scientific">Tepidicella xavieri</name>
    <dbReference type="NCBI Taxonomy" id="360241"/>
    <lineage>
        <taxon>Bacteria</taxon>
        <taxon>Pseudomonadati</taxon>
        <taxon>Pseudomonadota</taxon>
        <taxon>Betaproteobacteria</taxon>
        <taxon>Burkholderiales</taxon>
        <taxon>Tepidicella</taxon>
    </lineage>
</organism>
<dbReference type="RefSeq" id="WP_133595714.1">
    <property type="nucleotide sequence ID" value="NZ_SNYL01000002.1"/>
</dbReference>
<dbReference type="EMBL" id="SNYL01000002">
    <property type="protein sequence ID" value="TDQ44791.1"/>
    <property type="molecule type" value="Genomic_DNA"/>
</dbReference>
<keyword evidence="3" id="KW-1185">Reference proteome</keyword>
<dbReference type="GO" id="GO:0016740">
    <property type="term" value="F:transferase activity"/>
    <property type="evidence" value="ECO:0007669"/>
    <property type="project" value="UniProtKB-KW"/>
</dbReference>